<sequence>MRFCKRGWILALIASLHLTPIVVAEEIMTSDAAIKMAKEKGWLEGLDLSGSQKATSKDVQEFLDHAQHQMKEITINEIKPEGEMARPDSVTFMFVSLSMPRASIIDAFKNAARAGVTVYINGMFEGDKNIMDTMARLHAMTQELVIKPTVKFGPTWFKKYNIQRVPALVYDNGRYQSKMAGMTQMSFFNDKLSTVKHGKDFGAYGATFPVEEPSLIEQLRKRMAQIDWQQKAANATKNYWKNRPRFNLDPAIKDDVFYIDPTISVKKDIVNRRGVVLAKAGTRLNPFQAIPNAYLGLYIIDATDTNQLKWLDKMVGEFDYRDQIIISHLDPEKGWDSLSALRKRYKREIFVLEQELINKFSIRALPSKVSVEQAHIKVNEYFLGDQQ</sequence>
<evidence type="ECO:0008006" key="4">
    <source>
        <dbReference type="Google" id="ProtNLM"/>
    </source>
</evidence>
<keyword evidence="3" id="KW-1185">Reference proteome</keyword>
<protein>
    <recommendedName>
        <fullName evidence="4">Conjugal transfer protein</fullName>
    </recommendedName>
</protein>
<feature type="signal peptide" evidence="1">
    <location>
        <begin position="1"/>
        <end position="24"/>
    </location>
</feature>
<comment type="caution">
    <text evidence="2">The sequence shown here is derived from an EMBL/GenBank/DDBJ whole genome shotgun (WGS) entry which is preliminary data.</text>
</comment>
<proteinExistence type="predicted"/>
<feature type="chain" id="PRO_5045512147" description="Conjugal transfer protein" evidence="1">
    <location>
        <begin position="25"/>
        <end position="387"/>
    </location>
</feature>
<evidence type="ECO:0000256" key="1">
    <source>
        <dbReference type="SAM" id="SignalP"/>
    </source>
</evidence>
<evidence type="ECO:0000313" key="3">
    <source>
        <dbReference type="Proteomes" id="UP000773469"/>
    </source>
</evidence>
<dbReference type="InterPro" id="IPR019106">
    <property type="entry name" value="T4SS_TrbC"/>
</dbReference>
<name>A0ABQ4P0I6_SHECO</name>
<accession>A0ABQ4P0I6</accession>
<reference evidence="2 3" key="1">
    <citation type="submission" date="2021-05" db="EMBL/GenBank/DDBJ databases">
        <title>Molecular characterization for Shewanella algae harboring chromosomal blaOXA-55-like strains isolated from clinical and environment sample.</title>
        <authorList>
            <person name="Ohama Y."/>
            <person name="Aoki K."/>
            <person name="Harada S."/>
            <person name="Moriya K."/>
            <person name="Ishii Y."/>
            <person name="Tateda K."/>
        </authorList>
    </citation>
    <scope>NUCLEOTIDE SEQUENCE [LARGE SCALE GENOMIC DNA]</scope>
    <source>
        <strain evidence="2 3">MBTL60-118</strain>
    </source>
</reference>
<dbReference type="RefSeq" id="WP_220756890.1">
    <property type="nucleotide sequence ID" value="NZ_BPEU01000013.1"/>
</dbReference>
<organism evidence="2 3">
    <name type="scientific">Shewanella colwelliana</name>
    <name type="common">Alteromonas colwelliana</name>
    <dbReference type="NCBI Taxonomy" id="23"/>
    <lineage>
        <taxon>Bacteria</taxon>
        <taxon>Pseudomonadati</taxon>
        <taxon>Pseudomonadota</taxon>
        <taxon>Gammaproteobacteria</taxon>
        <taxon>Alteromonadales</taxon>
        <taxon>Shewanellaceae</taxon>
        <taxon>Shewanella</taxon>
    </lineage>
</organism>
<keyword evidence="1" id="KW-0732">Signal</keyword>
<gene>
    <name evidence="2" type="ORF">TUM3794_20080</name>
</gene>
<dbReference type="Proteomes" id="UP000773469">
    <property type="component" value="Unassembled WGS sequence"/>
</dbReference>
<evidence type="ECO:0000313" key="2">
    <source>
        <dbReference type="EMBL" id="GIU40934.1"/>
    </source>
</evidence>
<dbReference type="EMBL" id="BPEU01000013">
    <property type="protein sequence ID" value="GIU40934.1"/>
    <property type="molecule type" value="Genomic_DNA"/>
</dbReference>
<dbReference type="Pfam" id="PF09673">
    <property type="entry name" value="TrbC_Ftype"/>
    <property type="match status" value="1"/>
</dbReference>